<organism evidence="9 10">
    <name type="scientific">Terrimicrobium sacchariphilum</name>
    <dbReference type="NCBI Taxonomy" id="690879"/>
    <lineage>
        <taxon>Bacteria</taxon>
        <taxon>Pseudomonadati</taxon>
        <taxon>Verrucomicrobiota</taxon>
        <taxon>Terrimicrobiia</taxon>
        <taxon>Terrimicrobiales</taxon>
        <taxon>Terrimicrobiaceae</taxon>
        <taxon>Terrimicrobium</taxon>
    </lineage>
</organism>
<dbReference type="PRINTS" id="PR00162">
    <property type="entry name" value="RIESKE"/>
</dbReference>
<dbReference type="GO" id="GO:0046872">
    <property type="term" value="F:metal ion binding"/>
    <property type="evidence" value="ECO:0007669"/>
    <property type="project" value="UniProtKB-KW"/>
</dbReference>
<keyword evidence="5" id="KW-1015">Disulfide bond</keyword>
<evidence type="ECO:0000256" key="2">
    <source>
        <dbReference type="ARBA" id="ARBA00022723"/>
    </source>
</evidence>
<evidence type="ECO:0000256" key="7">
    <source>
        <dbReference type="SAM" id="Phobius"/>
    </source>
</evidence>
<accession>A0A146GAS2</accession>
<comment type="cofactor">
    <cofactor evidence="6">
        <name>[2Fe-2S] cluster</name>
        <dbReference type="ChEBI" id="CHEBI:190135"/>
    </cofactor>
</comment>
<dbReference type="PANTHER" id="PTHR10134">
    <property type="entry name" value="CYTOCHROME B-C1 COMPLEX SUBUNIT RIESKE, MITOCHONDRIAL"/>
    <property type="match status" value="1"/>
</dbReference>
<evidence type="ECO:0000313" key="9">
    <source>
        <dbReference type="EMBL" id="GAT34511.1"/>
    </source>
</evidence>
<dbReference type="Gene3D" id="2.102.10.10">
    <property type="entry name" value="Rieske [2Fe-2S] iron-sulphur domain"/>
    <property type="match status" value="1"/>
</dbReference>
<dbReference type="InterPro" id="IPR014349">
    <property type="entry name" value="Rieske_Fe-S_prot"/>
</dbReference>
<dbReference type="EMBL" id="BDCO01000002">
    <property type="protein sequence ID" value="GAT34511.1"/>
    <property type="molecule type" value="Genomic_DNA"/>
</dbReference>
<name>A0A146GAS2_TERSA</name>
<evidence type="ECO:0000256" key="3">
    <source>
        <dbReference type="ARBA" id="ARBA00023004"/>
    </source>
</evidence>
<keyword evidence="1" id="KW-0001">2Fe-2S</keyword>
<feature type="domain" description="Rieske" evidence="8">
    <location>
        <begin position="75"/>
        <end position="170"/>
    </location>
</feature>
<dbReference type="GO" id="GO:0051537">
    <property type="term" value="F:2 iron, 2 sulfur cluster binding"/>
    <property type="evidence" value="ECO:0007669"/>
    <property type="project" value="UniProtKB-KW"/>
</dbReference>
<dbReference type="RefSeq" id="WP_075080134.1">
    <property type="nucleotide sequence ID" value="NZ_BDCO01000002.1"/>
</dbReference>
<evidence type="ECO:0000256" key="5">
    <source>
        <dbReference type="ARBA" id="ARBA00023157"/>
    </source>
</evidence>
<feature type="transmembrane region" description="Helical" evidence="7">
    <location>
        <begin position="27"/>
        <end position="52"/>
    </location>
</feature>
<reference evidence="10" key="1">
    <citation type="journal article" date="2017" name="Genome Announc.">
        <title>Draft Genome Sequence of Terrimicrobium sacchariphilum NM-5T, a Facultative Anaerobic Soil Bacterium of the Class Spartobacteria.</title>
        <authorList>
            <person name="Qiu Y.L."/>
            <person name="Tourlousse D.M."/>
            <person name="Matsuura N."/>
            <person name="Ohashi A."/>
            <person name="Sekiguchi Y."/>
        </authorList>
    </citation>
    <scope>NUCLEOTIDE SEQUENCE [LARGE SCALE GENOMIC DNA]</scope>
    <source>
        <strain evidence="10">NM-5</strain>
    </source>
</reference>
<dbReference type="InterPro" id="IPR017941">
    <property type="entry name" value="Rieske_2Fe-2S"/>
</dbReference>
<evidence type="ECO:0000313" key="10">
    <source>
        <dbReference type="Proteomes" id="UP000076023"/>
    </source>
</evidence>
<evidence type="ECO:0000256" key="6">
    <source>
        <dbReference type="ARBA" id="ARBA00034078"/>
    </source>
</evidence>
<evidence type="ECO:0000259" key="8">
    <source>
        <dbReference type="PROSITE" id="PS51296"/>
    </source>
</evidence>
<evidence type="ECO:0000256" key="1">
    <source>
        <dbReference type="ARBA" id="ARBA00022714"/>
    </source>
</evidence>
<keyword evidence="4" id="KW-0411">Iron-sulfur</keyword>
<dbReference type="InterPro" id="IPR005805">
    <property type="entry name" value="Rieske_Fe-S_prot_C"/>
</dbReference>
<keyword evidence="2" id="KW-0479">Metal-binding</keyword>
<proteinExistence type="predicted"/>
<dbReference type="GO" id="GO:0016020">
    <property type="term" value="C:membrane"/>
    <property type="evidence" value="ECO:0007669"/>
    <property type="project" value="InterPro"/>
</dbReference>
<dbReference type="InParanoid" id="A0A146GAS2"/>
<dbReference type="AlphaFoldDB" id="A0A146GAS2"/>
<keyword evidence="10" id="KW-1185">Reference proteome</keyword>
<dbReference type="OrthoDB" id="9767869at2"/>
<gene>
    <name evidence="9" type="ORF">TSACC_22936</name>
</gene>
<dbReference type="Pfam" id="PF00355">
    <property type="entry name" value="Rieske"/>
    <property type="match status" value="1"/>
</dbReference>
<keyword evidence="7" id="KW-1133">Transmembrane helix</keyword>
<sequence length="189" mass="21346">MTTETNNDKPCGCDHTPEPKKTSRRDFLLLLGFGLNAIAGAMIGIPLIGYLLSTFFKSYPLQWISLGPVTKFPEGTTRLASYLNPDHREWDGQTAEIPCWVRRIQENDFQVFAINCTHLGCPVRWFEESKLFMCPCHGGAFYENGEHAAGPPPRGLYEYPFKVENNELFIQGGILPTLANPMDDKKPRH</sequence>
<dbReference type="Proteomes" id="UP000076023">
    <property type="component" value="Unassembled WGS sequence"/>
</dbReference>
<dbReference type="SUPFAM" id="SSF50022">
    <property type="entry name" value="ISP domain"/>
    <property type="match status" value="1"/>
</dbReference>
<comment type="caution">
    <text evidence="9">The sequence shown here is derived from an EMBL/GenBank/DDBJ whole genome shotgun (WGS) entry which is preliminary data.</text>
</comment>
<dbReference type="InterPro" id="IPR036922">
    <property type="entry name" value="Rieske_2Fe-2S_sf"/>
</dbReference>
<dbReference type="CDD" id="cd03467">
    <property type="entry name" value="Rieske"/>
    <property type="match status" value="1"/>
</dbReference>
<evidence type="ECO:0000256" key="4">
    <source>
        <dbReference type="ARBA" id="ARBA00023014"/>
    </source>
</evidence>
<dbReference type="STRING" id="690879.TSACC_22936"/>
<keyword evidence="3" id="KW-0408">Iron</keyword>
<dbReference type="PROSITE" id="PS51296">
    <property type="entry name" value="RIESKE"/>
    <property type="match status" value="1"/>
</dbReference>
<keyword evidence="7" id="KW-0812">Transmembrane</keyword>
<protein>
    <submittedName>
        <fullName evidence="9">Rieske Fe-S protein</fullName>
    </submittedName>
</protein>
<keyword evidence="7" id="KW-0472">Membrane</keyword>